<proteinExistence type="predicted"/>
<dbReference type="EMBL" id="JAZAVK010000015">
    <property type="protein sequence ID" value="KAK7430995.1"/>
    <property type="molecule type" value="Genomic_DNA"/>
</dbReference>
<name>A0ABR1IBM7_9HYPO</name>
<keyword evidence="2" id="KW-1185">Reference proteome</keyword>
<dbReference type="Pfam" id="PF01177">
    <property type="entry name" value="Asp_Glu_race"/>
    <property type="match status" value="1"/>
</dbReference>
<dbReference type="Proteomes" id="UP001498421">
    <property type="component" value="Unassembled WGS sequence"/>
</dbReference>
<protein>
    <recommendedName>
        <fullName evidence="3">Aspartate racemase</fullName>
    </recommendedName>
</protein>
<organism evidence="1 2">
    <name type="scientific">Neonectria magnoliae</name>
    <dbReference type="NCBI Taxonomy" id="2732573"/>
    <lineage>
        <taxon>Eukaryota</taxon>
        <taxon>Fungi</taxon>
        <taxon>Dikarya</taxon>
        <taxon>Ascomycota</taxon>
        <taxon>Pezizomycotina</taxon>
        <taxon>Sordariomycetes</taxon>
        <taxon>Hypocreomycetidae</taxon>
        <taxon>Hypocreales</taxon>
        <taxon>Nectriaceae</taxon>
        <taxon>Neonectria</taxon>
    </lineage>
</organism>
<gene>
    <name evidence="1" type="ORF">QQZ08_002525</name>
</gene>
<dbReference type="InterPro" id="IPR015942">
    <property type="entry name" value="Asp/Glu/hydantoin_racemase"/>
</dbReference>
<reference evidence="1 2" key="1">
    <citation type="journal article" date="2025" name="Microbiol. Resour. Announc.">
        <title>Draft genome sequences for Neonectria magnoliae and Neonectria punicea, canker pathogens of Liriodendron tulipifera and Acer saccharum in West Virginia.</title>
        <authorList>
            <person name="Petronek H.M."/>
            <person name="Kasson M.T."/>
            <person name="Metheny A.M."/>
            <person name="Stauder C.M."/>
            <person name="Lovett B."/>
            <person name="Lynch S.C."/>
            <person name="Garnas J.R."/>
            <person name="Kasson L.R."/>
            <person name="Stajich J.E."/>
        </authorList>
    </citation>
    <scope>NUCLEOTIDE SEQUENCE [LARGE SCALE GENOMIC DNA]</scope>
    <source>
        <strain evidence="1 2">NRRL 64651</strain>
    </source>
</reference>
<dbReference type="InterPro" id="IPR001920">
    <property type="entry name" value="Asp/Glu_race"/>
</dbReference>
<evidence type="ECO:0008006" key="3">
    <source>
        <dbReference type="Google" id="ProtNLM"/>
    </source>
</evidence>
<dbReference type="Gene3D" id="3.40.50.1860">
    <property type="match status" value="1"/>
</dbReference>
<evidence type="ECO:0000313" key="1">
    <source>
        <dbReference type="EMBL" id="KAK7430995.1"/>
    </source>
</evidence>
<evidence type="ECO:0000313" key="2">
    <source>
        <dbReference type="Proteomes" id="UP001498421"/>
    </source>
</evidence>
<sequence length="121" mass="13235">MSYHSTIREKRLKRVGLLATKAVMDEDFIKGPLMESGGLEEVLVPERDDRDRMDGVIVHELSGGAASDETNQWMDGLARKLVERGAEGLVLACTDLQLVVPPRAHGIPVFDTLGLPAKDLV</sequence>
<comment type="caution">
    <text evidence="1">The sequence shown here is derived from an EMBL/GenBank/DDBJ whole genome shotgun (WGS) entry which is preliminary data.</text>
</comment>
<dbReference type="SUPFAM" id="SSF53681">
    <property type="entry name" value="Aspartate/glutamate racemase"/>
    <property type="match status" value="1"/>
</dbReference>
<accession>A0ABR1IBM7</accession>